<evidence type="ECO:0000256" key="6">
    <source>
        <dbReference type="PROSITE-ProRule" id="PRU01240"/>
    </source>
</evidence>
<dbReference type="PROSITE" id="PS00136">
    <property type="entry name" value="SUBTILASE_ASP"/>
    <property type="match status" value="1"/>
</dbReference>
<comment type="similarity">
    <text evidence="1 6 7">Belongs to the peptidase S8 family.</text>
</comment>
<gene>
    <name evidence="9" type="ORF">EUU23_12990</name>
</gene>
<evidence type="ECO:0000256" key="7">
    <source>
        <dbReference type="RuleBase" id="RU003355"/>
    </source>
</evidence>
<dbReference type="EMBL" id="SDWJ01000002">
    <property type="protein sequence ID" value="MVZ98610.1"/>
    <property type="molecule type" value="Genomic_DNA"/>
</dbReference>
<proteinExistence type="inferred from homology"/>
<keyword evidence="10" id="KW-1185">Reference proteome</keyword>
<dbReference type="Gene3D" id="3.40.50.200">
    <property type="entry name" value="Peptidase S8/S53 domain"/>
    <property type="match status" value="1"/>
</dbReference>
<feature type="active site" description="Charge relay system" evidence="6">
    <location>
        <position position="67"/>
    </location>
</feature>
<evidence type="ECO:0000256" key="4">
    <source>
        <dbReference type="ARBA" id="ARBA00022801"/>
    </source>
</evidence>
<keyword evidence="4 6" id="KW-0378">Hydrolase</keyword>
<feature type="active site" description="Charge relay system" evidence="6">
    <location>
        <position position="262"/>
    </location>
</feature>
<dbReference type="OrthoDB" id="5405281at2"/>
<dbReference type="PANTHER" id="PTHR43806:SF11">
    <property type="entry name" value="CEREVISIN-RELATED"/>
    <property type="match status" value="1"/>
</dbReference>
<dbReference type="PROSITE" id="PS00138">
    <property type="entry name" value="SUBTILASE_SER"/>
    <property type="match status" value="1"/>
</dbReference>
<protein>
    <submittedName>
        <fullName evidence="9">Peptidase S8</fullName>
    </submittedName>
</protein>
<feature type="domain" description="Peptidase S8/S53" evidence="8">
    <location>
        <begin position="24"/>
        <end position="310"/>
    </location>
</feature>
<dbReference type="AlphaFoldDB" id="A0A6I4M3Z3"/>
<evidence type="ECO:0000256" key="1">
    <source>
        <dbReference type="ARBA" id="ARBA00011073"/>
    </source>
</evidence>
<dbReference type="GO" id="GO:0004252">
    <property type="term" value="F:serine-type endopeptidase activity"/>
    <property type="evidence" value="ECO:0007669"/>
    <property type="project" value="UniProtKB-UniRule"/>
</dbReference>
<dbReference type="InterPro" id="IPR036852">
    <property type="entry name" value="Peptidase_S8/S53_dom_sf"/>
</dbReference>
<evidence type="ECO:0000313" key="10">
    <source>
        <dbReference type="Proteomes" id="UP000471147"/>
    </source>
</evidence>
<comment type="caution">
    <text evidence="9">The sequence shown here is derived from an EMBL/GenBank/DDBJ whole genome shotgun (WGS) entry which is preliminary data.</text>
</comment>
<evidence type="ECO:0000259" key="8">
    <source>
        <dbReference type="Pfam" id="PF00082"/>
    </source>
</evidence>
<dbReference type="InterPro" id="IPR023828">
    <property type="entry name" value="Peptidase_S8_Ser-AS"/>
</dbReference>
<dbReference type="CDD" id="cd04848">
    <property type="entry name" value="Peptidases_S8_Autotransporter_serine_protease_like"/>
    <property type="match status" value="1"/>
</dbReference>
<dbReference type="Proteomes" id="UP000471147">
    <property type="component" value="Unassembled WGS sequence"/>
</dbReference>
<dbReference type="RefSeq" id="WP_160354494.1">
    <property type="nucleotide sequence ID" value="NZ_SDWJ01000002.1"/>
</dbReference>
<name>A0A6I4M3Z3_9SPHN</name>
<sequence>MEYNRSDGPGFHNAITAYQAGATGAGVTVGVIDSGIDPNSHEFAGRIHAQSSDVTGAGRALGDDDGHGTEVSRVIAAAKDDRDTHGIAYNATILSLRADQSGSCTTPAAGEDEASCSFFDSSIAAGINRATDNGARVINISLGGPGGANAALRSAINRATLAGIVIVVSAGNEGNNSVPEFDPNNPSPFAQALVASGNGLVIISTSVDDQNLISDFSNKAGVSQNTTLSALGEGICCEYQNDTINRIQQNGQTFVRVFNGTSFSAPQISGAAALLAQAFPNLTGQQIVNLLLTSARDAGAAGTDAIYGRGILDIARAFAPAGTTSLAGTSTFVPLNGNGGSTSGPMGDVALSNRPISAVILDSYGRAYDIDLAHGLNAATPKLRLTPALVDQGRSVNLGVGTTQIAFSISAASTGAANILPLALSDGQQRQARVLAGRVSAAISRDMRFSLGIRQAASAQVAALQDMNSGAFLTATEARLDGGFERQPGSSAALRRQIGAFGLTGSVETGDARLFERTGSEFDRAGTHKYPYATLGLSVDRQVGPAKLALSANWMREDETILGSRFAQFIGQNGARTLFVDGNGELALGTGWSLGASWRQGWTYANSGAAILGQSQLGSNAFSFDIARINAFASGDRLALRVAQPLRVSNGGLALNVPISYDYATLTPTFGTRRFSLAPTGREIASEIAWTVPITGGYFSSNVFWRQEPGHFENLSDDVGVAFRLQYDF</sequence>
<dbReference type="PROSITE" id="PS51892">
    <property type="entry name" value="SUBTILASE"/>
    <property type="match status" value="1"/>
</dbReference>
<feature type="active site" description="Charge relay system" evidence="6">
    <location>
        <position position="33"/>
    </location>
</feature>
<accession>A0A6I4M3Z3</accession>
<dbReference type="InterPro" id="IPR050131">
    <property type="entry name" value="Peptidase_S8_subtilisin-like"/>
</dbReference>
<dbReference type="InterPro" id="IPR015500">
    <property type="entry name" value="Peptidase_S8_subtilisin-rel"/>
</dbReference>
<evidence type="ECO:0000256" key="2">
    <source>
        <dbReference type="ARBA" id="ARBA00022670"/>
    </source>
</evidence>
<evidence type="ECO:0000256" key="3">
    <source>
        <dbReference type="ARBA" id="ARBA00022729"/>
    </source>
</evidence>
<keyword evidence="2 6" id="KW-0645">Protease</keyword>
<dbReference type="GO" id="GO:0006508">
    <property type="term" value="P:proteolysis"/>
    <property type="evidence" value="ECO:0007669"/>
    <property type="project" value="UniProtKB-KW"/>
</dbReference>
<keyword evidence="5 6" id="KW-0720">Serine protease</keyword>
<dbReference type="PANTHER" id="PTHR43806">
    <property type="entry name" value="PEPTIDASE S8"/>
    <property type="match status" value="1"/>
</dbReference>
<dbReference type="InterPro" id="IPR034061">
    <property type="entry name" value="Peptidases_S8_Autotransporter"/>
</dbReference>
<organism evidence="9 10">
    <name type="scientific">Sphingorhabdus profundilacus</name>
    <dbReference type="NCBI Taxonomy" id="2509718"/>
    <lineage>
        <taxon>Bacteria</taxon>
        <taxon>Pseudomonadati</taxon>
        <taxon>Pseudomonadota</taxon>
        <taxon>Alphaproteobacteria</taxon>
        <taxon>Sphingomonadales</taxon>
        <taxon>Sphingomonadaceae</taxon>
        <taxon>Sphingorhabdus</taxon>
    </lineage>
</organism>
<dbReference type="Pfam" id="PF00082">
    <property type="entry name" value="Peptidase_S8"/>
    <property type="match status" value="1"/>
</dbReference>
<keyword evidence="3" id="KW-0732">Signal</keyword>
<evidence type="ECO:0000256" key="5">
    <source>
        <dbReference type="ARBA" id="ARBA00022825"/>
    </source>
</evidence>
<reference evidence="9 10" key="1">
    <citation type="submission" date="2019-01" db="EMBL/GenBank/DDBJ databases">
        <title>Sphingorhabdus lacus sp.nov., isolated from an oligotrophic freshwater lake.</title>
        <authorList>
            <person name="Park M."/>
        </authorList>
    </citation>
    <scope>NUCLEOTIDE SEQUENCE [LARGE SCALE GENOMIC DNA]</scope>
    <source>
        <strain evidence="9 10">IMCC26285</strain>
    </source>
</reference>
<dbReference type="InterPro" id="IPR000209">
    <property type="entry name" value="Peptidase_S8/S53_dom"/>
</dbReference>
<dbReference type="SUPFAM" id="SSF52743">
    <property type="entry name" value="Subtilisin-like"/>
    <property type="match status" value="1"/>
</dbReference>
<dbReference type="PRINTS" id="PR00723">
    <property type="entry name" value="SUBTILISIN"/>
</dbReference>
<evidence type="ECO:0000313" key="9">
    <source>
        <dbReference type="EMBL" id="MVZ98610.1"/>
    </source>
</evidence>
<dbReference type="InterPro" id="IPR023827">
    <property type="entry name" value="Peptidase_S8_Asp-AS"/>
</dbReference>